<gene>
    <name evidence="1" type="ORF">SCF082_LOCUS34439</name>
</gene>
<comment type="caution">
    <text evidence="1">The sequence shown here is derived from an EMBL/GenBank/DDBJ whole genome shotgun (WGS) entry which is preliminary data.</text>
</comment>
<sequence>MAFHGTPVEVRKHQKSTTWYSGELIDINGEDSIKVRFEDDIWEPREVPPSSVRRVPEGATDDFDPQIDEVVEVLLPATESTPSGWGLGTVKTIKNSFYFITFDPTQKGKQDLIVERSALRRSSQEEQLDVSTMLRKLLPVEADLHSWIKSQDSSGCLSHVQHKCNLLVANCTNVESGSQKDPEVLLIGGHKEVRLATMLLELIHFKHQIEMQRFHEHRDHLMERLAEAKQWHSAQNQEVFEVDQSLVGRIIGKK</sequence>
<dbReference type="InterPro" id="IPR040148">
    <property type="entry name" value="FMR1"/>
</dbReference>
<accession>A0ABP0NX72</accession>
<dbReference type="PANTHER" id="PTHR10603:SF7">
    <property type="entry name" value="FRAGILE X MESSENGER RIBONUCLEOPROTEIN 1 HOMOLOG"/>
    <property type="match status" value="1"/>
</dbReference>
<name>A0ABP0NX72_9DINO</name>
<proteinExistence type="predicted"/>
<dbReference type="Pfam" id="PF05641">
    <property type="entry name" value="Agenet"/>
    <property type="match status" value="1"/>
</dbReference>
<dbReference type="PANTHER" id="PTHR10603">
    <property type="entry name" value="FRAGILE X MENTAL RETARDATION SYNDROME-RELATED PROTEIN"/>
    <property type="match status" value="1"/>
</dbReference>
<dbReference type="InterPro" id="IPR008395">
    <property type="entry name" value="Agenet-like_dom"/>
</dbReference>
<reference evidence="1 2" key="1">
    <citation type="submission" date="2024-02" db="EMBL/GenBank/DDBJ databases">
        <authorList>
            <person name="Chen Y."/>
            <person name="Shah S."/>
            <person name="Dougan E. K."/>
            <person name="Thang M."/>
            <person name="Chan C."/>
        </authorList>
    </citation>
    <scope>NUCLEOTIDE SEQUENCE [LARGE SCALE GENOMIC DNA]</scope>
</reference>
<evidence type="ECO:0000313" key="1">
    <source>
        <dbReference type="EMBL" id="CAK9068370.1"/>
    </source>
</evidence>
<dbReference type="Gene3D" id="2.30.30.140">
    <property type="match status" value="1"/>
</dbReference>
<dbReference type="EMBL" id="CAXAMM010031580">
    <property type="protein sequence ID" value="CAK9068370.1"/>
    <property type="molecule type" value="Genomic_DNA"/>
</dbReference>
<feature type="non-terminal residue" evidence="1">
    <location>
        <position position="254"/>
    </location>
</feature>
<evidence type="ECO:0000313" key="2">
    <source>
        <dbReference type="Proteomes" id="UP001642464"/>
    </source>
</evidence>
<dbReference type="Proteomes" id="UP001642464">
    <property type="component" value="Unassembled WGS sequence"/>
</dbReference>
<keyword evidence="2" id="KW-1185">Reference proteome</keyword>
<organism evidence="1 2">
    <name type="scientific">Durusdinium trenchii</name>
    <dbReference type="NCBI Taxonomy" id="1381693"/>
    <lineage>
        <taxon>Eukaryota</taxon>
        <taxon>Sar</taxon>
        <taxon>Alveolata</taxon>
        <taxon>Dinophyceae</taxon>
        <taxon>Suessiales</taxon>
        <taxon>Symbiodiniaceae</taxon>
        <taxon>Durusdinium</taxon>
    </lineage>
</organism>
<protein>
    <submittedName>
        <fullName evidence="1">Fragile X mental retardation syndrome-related protein 2</fullName>
    </submittedName>
</protein>